<organism evidence="1 2">
    <name type="scientific">Ilyodon furcidens</name>
    <name type="common">goldbreast splitfin</name>
    <dbReference type="NCBI Taxonomy" id="33524"/>
    <lineage>
        <taxon>Eukaryota</taxon>
        <taxon>Metazoa</taxon>
        <taxon>Chordata</taxon>
        <taxon>Craniata</taxon>
        <taxon>Vertebrata</taxon>
        <taxon>Euteleostomi</taxon>
        <taxon>Actinopterygii</taxon>
        <taxon>Neopterygii</taxon>
        <taxon>Teleostei</taxon>
        <taxon>Neoteleostei</taxon>
        <taxon>Acanthomorphata</taxon>
        <taxon>Ovalentaria</taxon>
        <taxon>Atherinomorphae</taxon>
        <taxon>Cyprinodontiformes</taxon>
        <taxon>Goodeidae</taxon>
        <taxon>Ilyodon</taxon>
    </lineage>
</organism>
<evidence type="ECO:0000313" key="1">
    <source>
        <dbReference type="EMBL" id="MEQ2233597.1"/>
    </source>
</evidence>
<comment type="caution">
    <text evidence="1">The sequence shown here is derived from an EMBL/GenBank/DDBJ whole genome shotgun (WGS) entry which is preliminary data.</text>
</comment>
<evidence type="ECO:0000313" key="2">
    <source>
        <dbReference type="Proteomes" id="UP001482620"/>
    </source>
</evidence>
<dbReference type="Proteomes" id="UP001482620">
    <property type="component" value="Unassembled WGS sequence"/>
</dbReference>
<keyword evidence="2" id="KW-1185">Reference proteome</keyword>
<gene>
    <name evidence="1" type="ORF">ILYODFUR_023512</name>
</gene>
<reference evidence="1 2" key="1">
    <citation type="submission" date="2021-06" db="EMBL/GenBank/DDBJ databases">
        <authorList>
            <person name="Palmer J.M."/>
        </authorList>
    </citation>
    <scope>NUCLEOTIDE SEQUENCE [LARGE SCALE GENOMIC DNA]</scope>
    <source>
        <strain evidence="2">if_2019</strain>
        <tissue evidence="1">Muscle</tissue>
    </source>
</reference>
<proteinExistence type="predicted"/>
<protein>
    <submittedName>
        <fullName evidence="1">Uncharacterized protein</fullName>
    </submittedName>
</protein>
<dbReference type="EMBL" id="JAHRIQ010037453">
    <property type="protein sequence ID" value="MEQ2233597.1"/>
    <property type="molecule type" value="Genomic_DNA"/>
</dbReference>
<accession>A0ABV0TL21</accession>
<sequence length="108" mass="11866">MKSAEPRAATAAVRAMEMCRRRTMCETVENQNQIPGGWSLLPDLSGSFGVAAARATCDRALSACFCFEERVKVYGNMVHLSAARKRRLKAELEANRGMINKISSQATL</sequence>
<name>A0ABV0TL21_9TELE</name>